<comment type="similarity">
    <text evidence="2">Belongs to the FlgN family.</text>
</comment>
<keyword evidence="6" id="KW-1185">Reference proteome</keyword>
<gene>
    <name evidence="5" type="primary">flgN</name>
    <name evidence="5" type="ORF">NEJAP_0680</name>
</gene>
<comment type="function">
    <text evidence="1">Required for the efficient initiation of filament assembly.</text>
</comment>
<dbReference type="Gene3D" id="1.20.58.300">
    <property type="entry name" value="FlgN-like"/>
    <property type="match status" value="1"/>
</dbReference>
<keyword evidence="5" id="KW-0966">Cell projection</keyword>
<accession>A0A7R6SVE7</accession>
<keyword evidence="3" id="KW-1005">Bacterial flagellum biogenesis</keyword>
<evidence type="ECO:0000313" key="5">
    <source>
        <dbReference type="EMBL" id="BBB28637.1"/>
    </source>
</evidence>
<dbReference type="Pfam" id="PF05130">
    <property type="entry name" value="FlgN"/>
    <property type="match status" value="1"/>
</dbReference>
<dbReference type="EMBL" id="AP014546">
    <property type="protein sequence ID" value="BBB28637.1"/>
    <property type="molecule type" value="Genomic_DNA"/>
</dbReference>
<dbReference type="Proteomes" id="UP000595332">
    <property type="component" value="Chromosome"/>
</dbReference>
<name>A0A7R6SVE7_9GAMM</name>
<sequence>MTDFSSTLASVDALALEGITLLSGLEKLLDQELVALKAREIETIQIINTEKQTILRQFDQNNQTRAELLIAAGLPVSKEGLSSLLSQNQNQTLAQQFKAHWSDLEAVLKTTMDANLRNEQIIMRSSQSLDKLLTALRGQKPSNSLYTSKGAKGNYTGQSHIGKA</sequence>
<evidence type="ECO:0000256" key="2">
    <source>
        <dbReference type="ARBA" id="ARBA00007703"/>
    </source>
</evidence>
<reference evidence="5 6" key="1">
    <citation type="journal article" date="2008" name="Int. J. Syst. Evol. Microbiol.">
        <title>Neptunomonas japonica sp. nov., an Osedax japonicus symbiont-like bacterium isolated from sediment adjacent to sperm whale carcasses off Kagoshima, Japan.</title>
        <authorList>
            <person name="Miyazaki M."/>
            <person name="Nogi Y."/>
            <person name="Fujiwara Y."/>
            <person name="Kawato M."/>
            <person name="Kubokawa K."/>
            <person name="Horikoshi K."/>
        </authorList>
    </citation>
    <scope>NUCLEOTIDE SEQUENCE [LARGE SCALE GENOMIC DNA]</scope>
    <source>
        <strain evidence="5 6">JAMM 1380</strain>
    </source>
</reference>
<dbReference type="RefSeq" id="WP_201349314.1">
    <property type="nucleotide sequence ID" value="NZ_AP014546.1"/>
</dbReference>
<dbReference type="AlphaFoldDB" id="A0A7R6SVE7"/>
<evidence type="ECO:0000313" key="6">
    <source>
        <dbReference type="Proteomes" id="UP000595332"/>
    </source>
</evidence>
<dbReference type="SUPFAM" id="SSF140566">
    <property type="entry name" value="FlgN-like"/>
    <property type="match status" value="1"/>
</dbReference>
<protein>
    <submittedName>
        <fullName evidence="5">Flagella synthesis protein FlgN</fullName>
    </submittedName>
</protein>
<evidence type="ECO:0000256" key="4">
    <source>
        <dbReference type="SAM" id="MobiDB-lite"/>
    </source>
</evidence>
<keyword evidence="5" id="KW-0969">Cilium</keyword>
<dbReference type="InterPro" id="IPR036679">
    <property type="entry name" value="FlgN-like_sf"/>
</dbReference>
<evidence type="ECO:0000256" key="3">
    <source>
        <dbReference type="ARBA" id="ARBA00022795"/>
    </source>
</evidence>
<dbReference type="GO" id="GO:0044780">
    <property type="term" value="P:bacterial-type flagellum assembly"/>
    <property type="evidence" value="ECO:0007669"/>
    <property type="project" value="InterPro"/>
</dbReference>
<feature type="region of interest" description="Disordered" evidence="4">
    <location>
        <begin position="143"/>
        <end position="164"/>
    </location>
</feature>
<dbReference type="InterPro" id="IPR007809">
    <property type="entry name" value="FlgN-like"/>
</dbReference>
<evidence type="ECO:0000256" key="1">
    <source>
        <dbReference type="ARBA" id="ARBA00002397"/>
    </source>
</evidence>
<keyword evidence="5" id="KW-0282">Flagellum</keyword>
<feature type="compositionally biased region" description="Polar residues" evidence="4">
    <location>
        <begin position="155"/>
        <end position="164"/>
    </location>
</feature>
<dbReference type="KEGG" id="njp:NEJAP_0680"/>
<proteinExistence type="inferred from homology"/>
<organism evidence="5 6">
    <name type="scientific">Neptunomonas japonica JAMM 1380</name>
    <dbReference type="NCBI Taxonomy" id="1441457"/>
    <lineage>
        <taxon>Bacteria</taxon>
        <taxon>Pseudomonadati</taxon>
        <taxon>Pseudomonadota</taxon>
        <taxon>Gammaproteobacteria</taxon>
        <taxon>Oceanospirillales</taxon>
        <taxon>Oceanospirillaceae</taxon>
        <taxon>Neptunomonas</taxon>
    </lineage>
</organism>